<dbReference type="InterPro" id="IPR003159">
    <property type="entry name" value="Lyase_8_central_dom"/>
</dbReference>
<keyword evidence="5" id="KW-0106">Calcium</keyword>
<evidence type="ECO:0000313" key="11">
    <source>
        <dbReference type="EMBL" id="MBP1840633.1"/>
    </source>
</evidence>
<feature type="domain" description="Polysaccharide lyase family 8 central" evidence="9">
    <location>
        <begin position="325"/>
        <end position="558"/>
    </location>
</feature>
<evidence type="ECO:0000259" key="9">
    <source>
        <dbReference type="Pfam" id="PF02278"/>
    </source>
</evidence>
<feature type="active site" evidence="7">
    <location>
        <position position="216"/>
    </location>
</feature>
<evidence type="ECO:0000259" key="10">
    <source>
        <dbReference type="Pfam" id="PF08124"/>
    </source>
</evidence>
<dbReference type="InterPro" id="IPR014718">
    <property type="entry name" value="GH-type_carb-bd"/>
</dbReference>
<dbReference type="EMBL" id="JAGGJQ010000007">
    <property type="protein sequence ID" value="MBP1840633.1"/>
    <property type="molecule type" value="Genomic_DNA"/>
</dbReference>
<evidence type="ECO:0000256" key="1">
    <source>
        <dbReference type="ARBA" id="ARBA00001913"/>
    </source>
</evidence>
<dbReference type="Gene3D" id="1.50.10.100">
    <property type="entry name" value="Chondroitin AC/alginate lyase"/>
    <property type="match status" value="1"/>
</dbReference>
<dbReference type="Gene3D" id="2.70.98.10">
    <property type="match status" value="1"/>
</dbReference>
<organism evidence="11 13">
    <name type="scientific">Formosa algae</name>
    <dbReference type="NCBI Taxonomy" id="225843"/>
    <lineage>
        <taxon>Bacteria</taxon>
        <taxon>Pseudomonadati</taxon>
        <taxon>Bacteroidota</taxon>
        <taxon>Flavobacteriia</taxon>
        <taxon>Flavobacteriales</taxon>
        <taxon>Flavobacteriaceae</taxon>
        <taxon>Formosa</taxon>
    </lineage>
</organism>
<dbReference type="GO" id="GO:0030341">
    <property type="term" value="F:chondroitin AC lyase activity"/>
    <property type="evidence" value="ECO:0007669"/>
    <property type="project" value="UniProtKB-EC"/>
</dbReference>
<feature type="active site" evidence="7">
    <location>
        <position position="279"/>
    </location>
</feature>
<keyword evidence="6 11" id="KW-0456">Lyase</keyword>
<feature type="domain" description="Polysaccharide lyase 8 N-terminal alpha-helical" evidence="10">
    <location>
        <begin position="44"/>
        <end position="280"/>
    </location>
</feature>
<dbReference type="SUPFAM" id="SSF74650">
    <property type="entry name" value="Galactose mutarotase-like"/>
    <property type="match status" value="1"/>
</dbReference>
<dbReference type="Pfam" id="PF08124">
    <property type="entry name" value="Lyase_8_N"/>
    <property type="match status" value="1"/>
</dbReference>
<comment type="caution">
    <text evidence="11">The sequence shown here is derived from an EMBL/GenBank/DDBJ whole genome shotgun (WGS) entry which is preliminary data.</text>
</comment>
<keyword evidence="4 8" id="KW-0732">Signal</keyword>
<feature type="active site" evidence="7">
    <location>
        <position position="225"/>
    </location>
</feature>
<dbReference type="GO" id="GO:0030246">
    <property type="term" value="F:carbohydrate binding"/>
    <property type="evidence" value="ECO:0007669"/>
    <property type="project" value="InterPro"/>
</dbReference>
<dbReference type="InterPro" id="IPR011013">
    <property type="entry name" value="Gal_mutarotase_sf_dom"/>
</dbReference>
<dbReference type="AlphaFoldDB" id="A0A9X1C9N9"/>
<feature type="signal peptide" evidence="8">
    <location>
        <begin position="1"/>
        <end position="21"/>
    </location>
</feature>
<evidence type="ECO:0000256" key="6">
    <source>
        <dbReference type="ARBA" id="ARBA00023239"/>
    </source>
</evidence>
<dbReference type="EMBL" id="JAUSUU010000007">
    <property type="protein sequence ID" value="MDQ0335954.1"/>
    <property type="molecule type" value="Genomic_DNA"/>
</dbReference>
<dbReference type="RefSeq" id="WP_057780082.1">
    <property type="nucleotide sequence ID" value="NZ_JAGGJQ010000007.1"/>
</dbReference>
<evidence type="ECO:0000256" key="4">
    <source>
        <dbReference type="ARBA" id="ARBA00022729"/>
    </source>
</evidence>
<name>A0A9X1C9N9_9FLAO</name>
<dbReference type="PANTHER" id="PTHR38481">
    <property type="entry name" value="HYALURONATE LYASE"/>
    <property type="match status" value="1"/>
</dbReference>
<dbReference type="EC" id="4.2.2.5" evidence="11"/>
<comment type="cofactor">
    <cofactor evidence="1">
        <name>Ca(2+)</name>
        <dbReference type="ChEBI" id="CHEBI:29108"/>
    </cofactor>
</comment>
<evidence type="ECO:0000256" key="8">
    <source>
        <dbReference type="SAM" id="SignalP"/>
    </source>
</evidence>
<dbReference type="Proteomes" id="UP001231587">
    <property type="component" value="Unassembled WGS sequence"/>
</dbReference>
<evidence type="ECO:0000256" key="3">
    <source>
        <dbReference type="ARBA" id="ARBA00011245"/>
    </source>
</evidence>
<dbReference type="SUPFAM" id="SSF48230">
    <property type="entry name" value="Chondroitin AC/alginate lyase"/>
    <property type="match status" value="1"/>
</dbReference>
<dbReference type="OrthoDB" id="6394136at2"/>
<evidence type="ECO:0000256" key="2">
    <source>
        <dbReference type="ARBA" id="ARBA00006699"/>
    </source>
</evidence>
<sequence>MKKNWLILGILCMLLPLQFLGQTAQLKTNFRQFYNLEAIDTLEVKSLLQSLSNDGSWADIDYTMTRRSNWMPINHLKRLKMLAIAYNKTSGKYYQDNAVSDAILNGLNYWCNHKFRSENWWQQQIGIPQNLGSILLLGETFIPEQTMQKALKLMDASEIGKTGQNKIWLSGNVFMRELLRDHEADYITAASTIRQILVQSKGDEEGLQPDFSFHQHGPQPQFGNYGLHFAEDMVMWMFIFNGTTLSFPEYKVDLMRNFLFKGQQKVVYHGKYDILASGRQLFPEYVDGKIYRGAKTKYATFDKVKNQFNAFDTHVNPDQAAEGYTHFQNSDYSVYRTAQFFSPVRMSSARIIGAEAGNGENLQAYYLGDGTNLIYRRGDEYYEIYPVWDWKKLPGTTVVQDTVKLPVLGWEGYRNNSDFSGGLAVENMGITAFKYRRDGVAANKSYVFRNNTVYALGSGITSARTDEVVTSINQSRLHGQVIVDSTEKGVTKIWHDSIAYLSLDHKVLHYTQGQVLGSWHKILSWMPDIEVKDSIFYAGITHGAEPKSDHYAYVSMVDVSASDMAQTQIKDLARIVMQTDAAHVLAFNNGELITISAFEPCTISLDATQDLVFNTACLATFSKQNKGWLVHISDPTQTLTEVVFTISGAYTSSSQNTSTKQSKTTVRVTLPQGMEIGTTVGFSLEK</sequence>
<dbReference type="InterPro" id="IPR008929">
    <property type="entry name" value="Chondroitin_lyas"/>
</dbReference>
<evidence type="ECO:0000313" key="12">
    <source>
        <dbReference type="EMBL" id="MDQ0335954.1"/>
    </source>
</evidence>
<evidence type="ECO:0000313" key="13">
    <source>
        <dbReference type="Proteomes" id="UP001138672"/>
    </source>
</evidence>
<feature type="chain" id="PRO_5040857728" evidence="8">
    <location>
        <begin position="22"/>
        <end position="686"/>
    </location>
</feature>
<gene>
    <name evidence="11" type="ORF">J2Z56_002563</name>
    <name evidence="12" type="ORF">J2Z57_002406</name>
</gene>
<protein>
    <submittedName>
        <fullName evidence="11">Chondroitin AC lyase</fullName>
        <ecNumber evidence="11">4.2.2.5</ecNumber>
    </submittedName>
</protein>
<dbReference type="PANTHER" id="PTHR38481:SF1">
    <property type="entry name" value="HYALURONATE LYASE"/>
    <property type="match status" value="1"/>
</dbReference>
<evidence type="ECO:0000256" key="7">
    <source>
        <dbReference type="PIRSR" id="PIRSR638970-1"/>
    </source>
</evidence>
<evidence type="ECO:0000256" key="5">
    <source>
        <dbReference type="ARBA" id="ARBA00022837"/>
    </source>
</evidence>
<dbReference type="GO" id="GO:0005975">
    <property type="term" value="P:carbohydrate metabolic process"/>
    <property type="evidence" value="ECO:0007669"/>
    <property type="project" value="InterPro"/>
</dbReference>
<comment type="subunit">
    <text evidence="3">Monomer.</text>
</comment>
<evidence type="ECO:0000313" key="14">
    <source>
        <dbReference type="Proteomes" id="UP001231587"/>
    </source>
</evidence>
<proteinExistence type="inferred from homology"/>
<dbReference type="Proteomes" id="UP001138672">
    <property type="component" value="Unassembled WGS sequence"/>
</dbReference>
<dbReference type="InterPro" id="IPR038970">
    <property type="entry name" value="Lyase_8"/>
</dbReference>
<dbReference type="GO" id="GO:0005576">
    <property type="term" value="C:extracellular region"/>
    <property type="evidence" value="ECO:0007669"/>
    <property type="project" value="InterPro"/>
</dbReference>
<dbReference type="InterPro" id="IPR011071">
    <property type="entry name" value="Lyase_8-like_C"/>
</dbReference>
<dbReference type="SUPFAM" id="SSF49863">
    <property type="entry name" value="Hyaluronate lyase-like, C-terminal domain"/>
    <property type="match status" value="1"/>
</dbReference>
<dbReference type="InterPro" id="IPR012970">
    <property type="entry name" value="Lyase_8_alpha_N"/>
</dbReference>
<comment type="similarity">
    <text evidence="2">Belongs to the polysaccharide lyase 8 family.</text>
</comment>
<dbReference type="Gene3D" id="2.60.220.10">
    <property type="entry name" value="Polysaccharide lyase family 8-like, C-terminal"/>
    <property type="match status" value="1"/>
</dbReference>
<reference evidence="11" key="1">
    <citation type="submission" date="2021-03" db="EMBL/GenBank/DDBJ databases">
        <title>Genomic Encyclopedia of Type Strains, Phase IV (KMG-IV): sequencing the most valuable type-strain genomes for metagenomic binning, comparative biology and taxonomic classification.</title>
        <authorList>
            <person name="Goeker M."/>
        </authorList>
    </citation>
    <scope>NUCLEOTIDE SEQUENCE</scope>
    <source>
        <strain evidence="11">DSM 15523</strain>
        <strain evidence="12 14">DSM 16476</strain>
    </source>
</reference>
<accession>A0A9X1C9N9</accession>
<keyword evidence="14" id="KW-1185">Reference proteome</keyword>
<dbReference type="Pfam" id="PF02278">
    <property type="entry name" value="Lyase_8"/>
    <property type="match status" value="1"/>
</dbReference>